<reference evidence="1 2" key="1">
    <citation type="submission" date="2020-07" db="EMBL/GenBank/DDBJ databases">
        <title>Pseudogemmobacter sp. nov., isolated from poultry manure in Taiwan.</title>
        <authorList>
            <person name="Lin S.-Y."/>
            <person name="Tang Y.-S."/>
            <person name="Young C.-C."/>
        </authorList>
    </citation>
    <scope>NUCLEOTIDE SEQUENCE [LARGE SCALE GENOMIC DNA]</scope>
    <source>
        <strain evidence="1 2">CC-YST710</strain>
    </source>
</reference>
<dbReference type="RefSeq" id="WP_226936467.1">
    <property type="nucleotide sequence ID" value="NZ_JACDXX010000012.1"/>
</dbReference>
<dbReference type="PANTHER" id="PTHR12475:SF4">
    <property type="entry name" value="PROTEIN THEM6"/>
    <property type="match status" value="1"/>
</dbReference>
<dbReference type="SUPFAM" id="SSF54637">
    <property type="entry name" value="Thioesterase/thiol ester dehydrase-isomerase"/>
    <property type="match status" value="1"/>
</dbReference>
<comment type="caution">
    <text evidence="1">The sequence shown here is derived from an EMBL/GenBank/DDBJ whole genome shotgun (WGS) entry which is preliminary data.</text>
</comment>
<dbReference type="InterPro" id="IPR051490">
    <property type="entry name" value="THEM6_lcsJ_thioesterase"/>
</dbReference>
<dbReference type="PANTHER" id="PTHR12475">
    <property type="match status" value="1"/>
</dbReference>
<protein>
    <submittedName>
        <fullName evidence="1">Acyl-CoA thioesterase</fullName>
    </submittedName>
</protein>
<accession>A0ABS8CNW0</accession>
<dbReference type="EMBL" id="JACDXX010000012">
    <property type="protein sequence ID" value="MCB5411041.1"/>
    <property type="molecule type" value="Genomic_DNA"/>
</dbReference>
<keyword evidence="2" id="KW-1185">Reference proteome</keyword>
<dbReference type="Gene3D" id="3.10.129.10">
    <property type="entry name" value="Hotdog Thioesterase"/>
    <property type="match status" value="1"/>
</dbReference>
<evidence type="ECO:0000313" key="2">
    <source>
        <dbReference type="Proteomes" id="UP001198571"/>
    </source>
</evidence>
<organism evidence="1 2">
    <name type="scientific">Pseudogemmobacter faecipullorum</name>
    <dbReference type="NCBI Taxonomy" id="2755041"/>
    <lineage>
        <taxon>Bacteria</taxon>
        <taxon>Pseudomonadati</taxon>
        <taxon>Pseudomonadota</taxon>
        <taxon>Alphaproteobacteria</taxon>
        <taxon>Rhodobacterales</taxon>
        <taxon>Paracoccaceae</taxon>
        <taxon>Pseudogemmobacter</taxon>
    </lineage>
</organism>
<proteinExistence type="predicted"/>
<name>A0ABS8CNW0_9RHOB</name>
<sequence>MYPLIRMMAVFLQARRAPQIQALDTLVSHHICMPWDIDPWMELNNGRTLTLYDLGRIGLAARTPLGKTLRQRRWGMAVAGASVRYRKRIRAFDRFEMRSRLLGWDERFLYLEQSIWRQGECASQVLIRGAVTKGARGILPPAELAAVLGLAPESPALPRWAMAWIAAEAERPWPPEPAPAARS</sequence>
<dbReference type="CDD" id="cd00586">
    <property type="entry name" value="4HBT"/>
    <property type="match status" value="1"/>
</dbReference>
<dbReference type="Proteomes" id="UP001198571">
    <property type="component" value="Unassembled WGS sequence"/>
</dbReference>
<evidence type="ECO:0000313" key="1">
    <source>
        <dbReference type="EMBL" id="MCB5411041.1"/>
    </source>
</evidence>
<dbReference type="InterPro" id="IPR029069">
    <property type="entry name" value="HotDog_dom_sf"/>
</dbReference>
<gene>
    <name evidence="1" type="ORF">H0485_13660</name>
</gene>
<dbReference type="Pfam" id="PF13279">
    <property type="entry name" value="4HBT_2"/>
    <property type="match status" value="1"/>
</dbReference>